<dbReference type="RefSeq" id="WP_346754506.1">
    <property type="nucleotide sequence ID" value="NZ_JAUJEA010000011.1"/>
</dbReference>
<protein>
    <submittedName>
        <fullName evidence="2">DUF4332 domain-containing protein</fullName>
    </submittedName>
</protein>
<dbReference type="Proteomes" id="UP001172082">
    <property type="component" value="Unassembled WGS sequence"/>
</dbReference>
<gene>
    <name evidence="2" type="ORF">QQ008_24035</name>
</gene>
<dbReference type="Pfam" id="PF14229">
    <property type="entry name" value="DUF4332"/>
    <property type="match status" value="1"/>
</dbReference>
<reference evidence="2" key="1">
    <citation type="submission" date="2023-06" db="EMBL/GenBank/DDBJ databases">
        <title>Genomic of Parafulvivirga corallium.</title>
        <authorList>
            <person name="Wang G."/>
        </authorList>
    </citation>
    <scope>NUCLEOTIDE SEQUENCE</scope>
    <source>
        <strain evidence="2">BMA10</strain>
    </source>
</reference>
<organism evidence="2 3">
    <name type="scientific">Splendidivirga corallicola</name>
    <dbReference type="NCBI Taxonomy" id="3051826"/>
    <lineage>
        <taxon>Bacteria</taxon>
        <taxon>Pseudomonadati</taxon>
        <taxon>Bacteroidota</taxon>
        <taxon>Cytophagia</taxon>
        <taxon>Cytophagales</taxon>
        <taxon>Splendidivirgaceae</taxon>
        <taxon>Splendidivirga</taxon>
    </lineage>
</organism>
<dbReference type="InterPro" id="IPR025567">
    <property type="entry name" value="DUF4332"/>
</dbReference>
<comment type="caution">
    <text evidence="2">The sequence shown here is derived from an EMBL/GenBank/DDBJ whole genome shotgun (WGS) entry which is preliminary data.</text>
</comment>
<evidence type="ECO:0000313" key="3">
    <source>
        <dbReference type="Proteomes" id="UP001172082"/>
    </source>
</evidence>
<sequence>MAKIAEIEGIGPVYAEKLLKANVKTVEGLLKVCCEKKGRREVAKASGIDEKLILKWTNMADLFRIKGVASEISELLEAAGVDTVKELRNRNATNLHGRMVEVNAEKSLVRQIPSLSQVESFVDQAKNLDPLVSY</sequence>
<dbReference type="EMBL" id="JAUJEA010000011">
    <property type="protein sequence ID" value="MDN5204485.1"/>
    <property type="molecule type" value="Genomic_DNA"/>
</dbReference>
<evidence type="ECO:0000313" key="2">
    <source>
        <dbReference type="EMBL" id="MDN5204485.1"/>
    </source>
</evidence>
<feature type="domain" description="DUF4332" evidence="1">
    <location>
        <begin position="8"/>
        <end position="128"/>
    </location>
</feature>
<keyword evidence="3" id="KW-1185">Reference proteome</keyword>
<accession>A0ABT8KUP3</accession>
<name>A0ABT8KUP3_9BACT</name>
<dbReference type="Gene3D" id="1.10.150.20">
    <property type="entry name" value="5' to 3' exonuclease, C-terminal subdomain"/>
    <property type="match status" value="1"/>
</dbReference>
<evidence type="ECO:0000259" key="1">
    <source>
        <dbReference type="Pfam" id="PF14229"/>
    </source>
</evidence>
<proteinExistence type="predicted"/>